<keyword evidence="7 9" id="KW-1133">Transmembrane helix</keyword>
<keyword evidence="8 9" id="KW-0472">Membrane</keyword>
<feature type="transmembrane region" description="Helical" evidence="9">
    <location>
        <begin position="12"/>
        <end position="32"/>
    </location>
</feature>
<feature type="transmembrane region" description="Helical" evidence="9">
    <location>
        <begin position="102"/>
        <end position="121"/>
    </location>
</feature>
<accession>A0A1W1Y0C0</accession>
<evidence type="ECO:0000256" key="5">
    <source>
        <dbReference type="ARBA" id="ARBA00022519"/>
    </source>
</evidence>
<evidence type="ECO:0000256" key="9">
    <source>
        <dbReference type="SAM" id="Phobius"/>
    </source>
</evidence>
<evidence type="ECO:0000256" key="4">
    <source>
        <dbReference type="ARBA" id="ARBA00022475"/>
    </source>
</evidence>
<dbReference type="InterPro" id="IPR005495">
    <property type="entry name" value="LptG/LptF_permease"/>
</dbReference>
<evidence type="ECO:0000313" key="10">
    <source>
        <dbReference type="EMBL" id="SMC29577.1"/>
    </source>
</evidence>
<sequence length="354" mass="39415">MLFRKSLIHELSWMAIAVFSVLLLMVLTTQVVKLMGQASVGALASSAVWALMGFAAIRYLPVLMSLMLFLSILAVLTRMWRDHEMVIWFASGQSIRNFIRPILEFAIPVVLLIAALSLYGWPWALSKGDEFRERSLARQETTQVSPGVFRESAGADRVYFVEDFTGEHTTGQNVFVQLKQGDQVSVVLAQRGGLVLDGNGERWLSLGNGRIYRGTPGLPNFETVQFEQARLRIDTPDRPISSPSTRASPTMKLLGSKDPEQQAEVAWRIAIPVSALILSLMAIPLAFFNPRGGRSLNLLYAIVLYFLYYNCININQAWIADGRTPAWLGMWPLHAVAAAMTVALFAWRGRVRAA</sequence>
<organism evidence="10 11">
    <name type="scientific">Andreprevotia lacus DSM 23236</name>
    <dbReference type="NCBI Taxonomy" id="1121001"/>
    <lineage>
        <taxon>Bacteria</taxon>
        <taxon>Pseudomonadati</taxon>
        <taxon>Pseudomonadota</taxon>
        <taxon>Betaproteobacteria</taxon>
        <taxon>Neisseriales</taxon>
        <taxon>Chitinibacteraceae</taxon>
        <taxon>Andreprevotia</taxon>
    </lineage>
</organism>
<dbReference type="STRING" id="1121001.SAMN02745857_03935"/>
<evidence type="ECO:0000256" key="3">
    <source>
        <dbReference type="ARBA" id="ARBA00022448"/>
    </source>
</evidence>
<dbReference type="Proteomes" id="UP000192761">
    <property type="component" value="Unassembled WGS sequence"/>
</dbReference>
<keyword evidence="4" id="KW-1003">Cell membrane</keyword>
<keyword evidence="3" id="KW-0813">Transport</keyword>
<name>A0A1W1Y0C0_9NEIS</name>
<dbReference type="InterPro" id="IPR030922">
    <property type="entry name" value="LptF"/>
</dbReference>
<dbReference type="GO" id="GO:0015920">
    <property type="term" value="P:lipopolysaccharide transport"/>
    <property type="evidence" value="ECO:0007669"/>
    <property type="project" value="TreeGrafter"/>
</dbReference>
<comment type="subcellular location">
    <subcellularLocation>
        <location evidence="1">Cell inner membrane</location>
        <topology evidence="1">Multi-pass membrane protein</topology>
    </subcellularLocation>
</comment>
<gene>
    <name evidence="10" type="ORF">SAMN02745857_03935</name>
</gene>
<feature type="transmembrane region" description="Helical" evidence="9">
    <location>
        <begin position="63"/>
        <end position="81"/>
    </location>
</feature>
<dbReference type="GO" id="GO:0043190">
    <property type="term" value="C:ATP-binding cassette (ABC) transporter complex"/>
    <property type="evidence" value="ECO:0007669"/>
    <property type="project" value="InterPro"/>
</dbReference>
<protein>
    <recommendedName>
        <fullName evidence="2">Lipopolysaccharide export system permease protein LptF</fullName>
    </recommendedName>
</protein>
<dbReference type="NCBIfam" id="TIGR04407">
    <property type="entry name" value="LptF_YjgP"/>
    <property type="match status" value="1"/>
</dbReference>
<evidence type="ECO:0000256" key="8">
    <source>
        <dbReference type="ARBA" id="ARBA00023136"/>
    </source>
</evidence>
<evidence type="ECO:0000256" key="7">
    <source>
        <dbReference type="ARBA" id="ARBA00022989"/>
    </source>
</evidence>
<feature type="transmembrane region" description="Helical" evidence="9">
    <location>
        <begin position="326"/>
        <end position="347"/>
    </location>
</feature>
<proteinExistence type="predicted"/>
<keyword evidence="11" id="KW-1185">Reference proteome</keyword>
<evidence type="ECO:0000256" key="2">
    <source>
        <dbReference type="ARBA" id="ARBA00014213"/>
    </source>
</evidence>
<dbReference type="PANTHER" id="PTHR33529">
    <property type="entry name" value="SLR0882 PROTEIN-RELATED"/>
    <property type="match status" value="1"/>
</dbReference>
<dbReference type="RefSeq" id="WP_176217028.1">
    <property type="nucleotide sequence ID" value="NZ_FWXD01000037.1"/>
</dbReference>
<keyword evidence="5" id="KW-0997">Cell inner membrane</keyword>
<dbReference type="GO" id="GO:0055085">
    <property type="term" value="P:transmembrane transport"/>
    <property type="evidence" value="ECO:0007669"/>
    <property type="project" value="InterPro"/>
</dbReference>
<dbReference type="Pfam" id="PF03739">
    <property type="entry name" value="LptF_LptG"/>
    <property type="match status" value="1"/>
</dbReference>
<evidence type="ECO:0000256" key="6">
    <source>
        <dbReference type="ARBA" id="ARBA00022692"/>
    </source>
</evidence>
<reference evidence="10 11" key="1">
    <citation type="submission" date="2017-04" db="EMBL/GenBank/DDBJ databases">
        <authorList>
            <person name="Afonso C.L."/>
            <person name="Miller P.J."/>
            <person name="Scott M.A."/>
            <person name="Spackman E."/>
            <person name="Goraichik I."/>
            <person name="Dimitrov K.M."/>
            <person name="Suarez D.L."/>
            <person name="Swayne D.E."/>
        </authorList>
    </citation>
    <scope>NUCLEOTIDE SEQUENCE [LARGE SCALE GENOMIC DNA]</scope>
    <source>
        <strain evidence="10 11">DSM 23236</strain>
    </source>
</reference>
<keyword evidence="6 9" id="KW-0812">Transmembrane</keyword>
<feature type="transmembrane region" description="Helical" evidence="9">
    <location>
        <begin position="265"/>
        <end position="287"/>
    </location>
</feature>
<evidence type="ECO:0000256" key="1">
    <source>
        <dbReference type="ARBA" id="ARBA00004429"/>
    </source>
</evidence>
<feature type="transmembrane region" description="Helical" evidence="9">
    <location>
        <begin position="299"/>
        <end position="320"/>
    </location>
</feature>
<dbReference type="PANTHER" id="PTHR33529:SF7">
    <property type="entry name" value="LIPOPOLYSACCHARIDE EXPORT SYSTEM PERMEASE PROTEIN LPTF"/>
    <property type="match status" value="1"/>
</dbReference>
<dbReference type="EMBL" id="FWXD01000037">
    <property type="protein sequence ID" value="SMC29577.1"/>
    <property type="molecule type" value="Genomic_DNA"/>
</dbReference>
<dbReference type="AlphaFoldDB" id="A0A1W1Y0C0"/>
<evidence type="ECO:0000313" key="11">
    <source>
        <dbReference type="Proteomes" id="UP000192761"/>
    </source>
</evidence>